<organism evidence="1 2">
    <name type="scientific">Gryllus longicercus</name>
    <dbReference type="NCBI Taxonomy" id="2509291"/>
    <lineage>
        <taxon>Eukaryota</taxon>
        <taxon>Metazoa</taxon>
        <taxon>Ecdysozoa</taxon>
        <taxon>Arthropoda</taxon>
        <taxon>Hexapoda</taxon>
        <taxon>Insecta</taxon>
        <taxon>Pterygota</taxon>
        <taxon>Neoptera</taxon>
        <taxon>Polyneoptera</taxon>
        <taxon>Orthoptera</taxon>
        <taxon>Ensifera</taxon>
        <taxon>Gryllidea</taxon>
        <taxon>Grylloidea</taxon>
        <taxon>Gryllidae</taxon>
        <taxon>Gryllinae</taxon>
        <taxon>Gryllus</taxon>
    </lineage>
</organism>
<proteinExistence type="predicted"/>
<reference evidence="1 2" key="1">
    <citation type="submission" date="2024-03" db="EMBL/GenBank/DDBJ databases">
        <title>The genome assembly and annotation of the cricket Gryllus longicercus Weissman &amp; Gray.</title>
        <authorList>
            <person name="Szrajer S."/>
            <person name="Gray D."/>
            <person name="Ylla G."/>
        </authorList>
    </citation>
    <scope>NUCLEOTIDE SEQUENCE [LARGE SCALE GENOMIC DNA]</scope>
    <source>
        <strain evidence="1">DAG 2021-001</strain>
        <tissue evidence="1">Whole body minus gut</tissue>
    </source>
</reference>
<gene>
    <name evidence="1" type="ORF">R5R35_012531</name>
</gene>
<protein>
    <submittedName>
        <fullName evidence="1">Uncharacterized protein</fullName>
    </submittedName>
</protein>
<dbReference type="Proteomes" id="UP001378592">
    <property type="component" value="Unassembled WGS sequence"/>
</dbReference>
<evidence type="ECO:0000313" key="2">
    <source>
        <dbReference type="Proteomes" id="UP001378592"/>
    </source>
</evidence>
<sequence>MDYEELFAEFVDREQRSKNIIMYGIEENTTVSAKQDDAVEGNENTNVSAKDGDIKDREKVTSILSKIINPIPEFKTYRHGNPKKFANVAADSATNERTRPLIVVFLNSSQSLRILKNKKKYNGNVRMGPDRTMRQRQHLKSVISKCEVERESGNKNAKIKYIKGIPRLITNATEKPITIDDSIVKEPNLEN</sequence>
<accession>A0AAN9Z2T6</accession>
<evidence type="ECO:0000313" key="1">
    <source>
        <dbReference type="EMBL" id="KAK7794151.1"/>
    </source>
</evidence>
<keyword evidence="2" id="KW-1185">Reference proteome</keyword>
<dbReference type="AlphaFoldDB" id="A0AAN9Z2T6"/>
<name>A0AAN9Z2T6_9ORTH</name>
<comment type="caution">
    <text evidence="1">The sequence shown here is derived from an EMBL/GenBank/DDBJ whole genome shotgun (WGS) entry which is preliminary data.</text>
</comment>
<dbReference type="EMBL" id="JAZDUA010000345">
    <property type="protein sequence ID" value="KAK7794151.1"/>
    <property type="molecule type" value="Genomic_DNA"/>
</dbReference>